<dbReference type="AlphaFoldDB" id="A0A158IIA2"/>
<organism evidence="1 2">
    <name type="scientific">Caballeronia sordidicola</name>
    <name type="common">Burkholderia sordidicola</name>
    <dbReference type="NCBI Taxonomy" id="196367"/>
    <lineage>
        <taxon>Bacteria</taxon>
        <taxon>Pseudomonadati</taxon>
        <taxon>Pseudomonadota</taxon>
        <taxon>Betaproteobacteria</taxon>
        <taxon>Burkholderiales</taxon>
        <taxon>Burkholderiaceae</taxon>
        <taxon>Caballeronia</taxon>
    </lineage>
</organism>
<dbReference type="Proteomes" id="UP000054893">
    <property type="component" value="Unassembled WGS sequence"/>
</dbReference>
<sequence>MQQMQEMPADGIVVRFGFDAPAVMRIVIPVEQDRPQRRHQAVSNVFCARDVVILFFGQHGAEYGDAGAHDVHGMGGCWNPFERRFQVRGQATQSLEPGLVRLEFGGVGQLAMHEQIGDLLELGRAGDIENVIAAIMQIVARLADSAQRGVTRGHT</sequence>
<reference evidence="1 2" key="1">
    <citation type="submission" date="2016-01" db="EMBL/GenBank/DDBJ databases">
        <authorList>
            <person name="Oliw E.H."/>
        </authorList>
    </citation>
    <scope>NUCLEOTIDE SEQUENCE [LARGE SCALE GENOMIC DNA]</scope>
    <source>
        <strain evidence="1">LMG 22029</strain>
    </source>
</reference>
<dbReference type="EMBL" id="FCOC02000059">
    <property type="protein sequence ID" value="SAL56298.1"/>
    <property type="molecule type" value="Genomic_DNA"/>
</dbReference>
<protein>
    <submittedName>
        <fullName evidence="1">Uncharacterized protein</fullName>
    </submittedName>
</protein>
<accession>A0A158IIA2</accession>
<name>A0A158IIA2_CABSO</name>
<evidence type="ECO:0000313" key="1">
    <source>
        <dbReference type="EMBL" id="SAL56298.1"/>
    </source>
</evidence>
<proteinExistence type="predicted"/>
<evidence type="ECO:0000313" key="2">
    <source>
        <dbReference type="Proteomes" id="UP000054893"/>
    </source>
</evidence>
<gene>
    <name evidence="1" type="ORF">AWB64_06216</name>
</gene>